<feature type="compositionally biased region" description="Low complexity" evidence="1">
    <location>
        <begin position="487"/>
        <end position="506"/>
    </location>
</feature>
<feature type="compositionally biased region" description="Polar residues" evidence="1">
    <location>
        <begin position="408"/>
        <end position="450"/>
    </location>
</feature>
<comment type="caution">
    <text evidence="2">The sequence shown here is derived from an EMBL/GenBank/DDBJ whole genome shotgun (WGS) entry which is preliminary data.</text>
</comment>
<feature type="region of interest" description="Disordered" evidence="1">
    <location>
        <begin position="1"/>
        <end position="71"/>
    </location>
</feature>
<feature type="compositionally biased region" description="Polar residues" evidence="1">
    <location>
        <begin position="656"/>
        <end position="668"/>
    </location>
</feature>
<organism evidence="2 3">
    <name type="scientific">Sporothrix epigloea</name>
    <dbReference type="NCBI Taxonomy" id="1892477"/>
    <lineage>
        <taxon>Eukaryota</taxon>
        <taxon>Fungi</taxon>
        <taxon>Dikarya</taxon>
        <taxon>Ascomycota</taxon>
        <taxon>Pezizomycotina</taxon>
        <taxon>Sordariomycetes</taxon>
        <taxon>Sordariomycetidae</taxon>
        <taxon>Ophiostomatales</taxon>
        <taxon>Ophiostomataceae</taxon>
        <taxon>Sporothrix</taxon>
    </lineage>
</organism>
<dbReference type="Proteomes" id="UP001642501">
    <property type="component" value="Unassembled WGS sequence"/>
</dbReference>
<protein>
    <recommendedName>
        <fullName evidence="4">C2H2-type domain-containing protein</fullName>
    </recommendedName>
</protein>
<keyword evidence="3" id="KW-1185">Reference proteome</keyword>
<feature type="compositionally biased region" description="Polar residues" evidence="1">
    <location>
        <begin position="129"/>
        <end position="144"/>
    </location>
</feature>
<feature type="compositionally biased region" description="Polar residues" evidence="1">
    <location>
        <begin position="621"/>
        <end position="647"/>
    </location>
</feature>
<reference evidence="2 3" key="1">
    <citation type="submission" date="2024-01" db="EMBL/GenBank/DDBJ databases">
        <authorList>
            <person name="Allen C."/>
            <person name="Tagirdzhanova G."/>
        </authorList>
    </citation>
    <scope>NUCLEOTIDE SEQUENCE [LARGE SCALE GENOMIC DNA]</scope>
    <source>
        <strain evidence="2 3">CBS 573.63</strain>
    </source>
</reference>
<feature type="compositionally biased region" description="Low complexity" evidence="1">
    <location>
        <begin position="1"/>
        <end position="33"/>
    </location>
</feature>
<feature type="compositionally biased region" description="Acidic residues" evidence="1">
    <location>
        <begin position="727"/>
        <end position="742"/>
    </location>
</feature>
<evidence type="ECO:0000313" key="2">
    <source>
        <dbReference type="EMBL" id="CAK7262924.1"/>
    </source>
</evidence>
<evidence type="ECO:0008006" key="4">
    <source>
        <dbReference type="Google" id="ProtNLM"/>
    </source>
</evidence>
<feature type="region of interest" description="Disordered" evidence="1">
    <location>
        <begin position="620"/>
        <end position="760"/>
    </location>
</feature>
<feature type="compositionally biased region" description="Pro residues" evidence="1">
    <location>
        <begin position="55"/>
        <end position="64"/>
    </location>
</feature>
<accession>A0ABP0D3Z9</accession>
<sequence>MDHTTVPTQAAQTAVQRQMPQPPSSQLSQPFQPVVMLQQVPRPTHPQSVRQALPVQPPQQPPQQPHGFQEQRHLATHISPHIPPHISPHVQQHPLPVSKDILYLHRLFQPVQQPAVEGQQAPDMAHGASNIQHPAQSLPPQRQSMEPAVTDPRGGLEHPFPVQISRQDQAKEEYWRLNSALVRCLPESLQCAVRQNWERCLNGTDFHQMFMLKSLLMVISPAAARSAFKEFGSKAVRSAKAEIVAHLRTSDIDKVAGQILAQASEKFLDAALDIRLRSIDAKRLVNALARAERLGYEIDGVLAEPDPQRESAVLQELHQGLDQQQPLPVATASPPRQCAVCSRLYTTESAYIDHVTNQVCMPRPVNGNGPALSCIDCGQSFEHACDLNHHTSKAACKKAGPVAVYKASSKTSSETGTTANDNASKTACSTASRTDSSKTGSNSNNTDNGDASTTASITASITASGKTGVKTSGKIDNIAKGNASKTASCATSSTANSESNSNESNTGTDTDCRAASSTSSHNDTSGKKDAYYFAASSASFATSCPDSPARRCIHSGPVTTIKQIAGLHKELLQCEETLTERLQKVKNIADPVQRRTRLGNLKQSFTSQRSAIREKYGVLQSLEQQSPSEGRRQSISRQKLTSSSPNKRTFDDLHPISTTTDLLRQELSTPAVKRARTEGDIRSGSRSASGPQTTLASQGRRQETVTKSSPIPINKPRAEQLPLPLAVDDDDTMSDSSSDDDDIPARLPDLVLQSLSSSQR</sequence>
<dbReference type="EMBL" id="CAWUOM010000003">
    <property type="protein sequence ID" value="CAK7262924.1"/>
    <property type="molecule type" value="Genomic_DNA"/>
</dbReference>
<feature type="region of interest" description="Disordered" evidence="1">
    <location>
        <begin position="408"/>
        <end position="453"/>
    </location>
</feature>
<feature type="compositionally biased region" description="Polar residues" evidence="1">
    <location>
        <begin position="684"/>
        <end position="711"/>
    </location>
</feature>
<evidence type="ECO:0000256" key="1">
    <source>
        <dbReference type="SAM" id="MobiDB-lite"/>
    </source>
</evidence>
<evidence type="ECO:0000313" key="3">
    <source>
        <dbReference type="Proteomes" id="UP001642501"/>
    </source>
</evidence>
<feature type="region of interest" description="Disordered" evidence="1">
    <location>
        <begin position="125"/>
        <end position="160"/>
    </location>
</feature>
<gene>
    <name evidence="2" type="ORF">SEPCBS57363_000304</name>
</gene>
<feature type="region of interest" description="Disordered" evidence="1">
    <location>
        <begin position="487"/>
        <end position="527"/>
    </location>
</feature>
<proteinExistence type="predicted"/>
<name>A0ABP0D3Z9_9PEZI</name>